<feature type="chain" id="PRO_5045786948" evidence="1">
    <location>
        <begin position="29"/>
        <end position="55"/>
    </location>
</feature>
<evidence type="ECO:0000256" key="1">
    <source>
        <dbReference type="SAM" id="SignalP"/>
    </source>
</evidence>
<organism evidence="2 3">
    <name type="scientific">Gigaspora margarita</name>
    <dbReference type="NCBI Taxonomy" id="4874"/>
    <lineage>
        <taxon>Eukaryota</taxon>
        <taxon>Fungi</taxon>
        <taxon>Fungi incertae sedis</taxon>
        <taxon>Mucoromycota</taxon>
        <taxon>Glomeromycotina</taxon>
        <taxon>Glomeromycetes</taxon>
        <taxon>Diversisporales</taxon>
        <taxon>Gigasporaceae</taxon>
        <taxon>Gigaspora</taxon>
    </lineage>
</organism>
<accession>A0ABN7UWE9</accession>
<protein>
    <submittedName>
        <fullName evidence="2">7731_t:CDS:1</fullName>
    </submittedName>
</protein>
<evidence type="ECO:0000313" key="3">
    <source>
        <dbReference type="Proteomes" id="UP000789901"/>
    </source>
</evidence>
<dbReference type="EMBL" id="CAJVQB010006017">
    <property type="protein sequence ID" value="CAG8675496.1"/>
    <property type="molecule type" value="Genomic_DNA"/>
</dbReference>
<comment type="caution">
    <text evidence="2">The sequence shown here is derived from an EMBL/GenBank/DDBJ whole genome shotgun (WGS) entry which is preliminary data.</text>
</comment>
<proteinExistence type="predicted"/>
<keyword evidence="1" id="KW-0732">Signal</keyword>
<reference evidence="2 3" key="1">
    <citation type="submission" date="2021-06" db="EMBL/GenBank/DDBJ databases">
        <authorList>
            <person name="Kallberg Y."/>
            <person name="Tangrot J."/>
            <person name="Rosling A."/>
        </authorList>
    </citation>
    <scope>NUCLEOTIDE SEQUENCE [LARGE SCALE GENOMIC DNA]</scope>
    <source>
        <strain evidence="2 3">120-4 pot B 10/14</strain>
    </source>
</reference>
<evidence type="ECO:0000313" key="2">
    <source>
        <dbReference type="EMBL" id="CAG8675496.1"/>
    </source>
</evidence>
<gene>
    <name evidence="2" type="ORF">GMARGA_LOCUS10667</name>
</gene>
<feature type="signal peptide" evidence="1">
    <location>
        <begin position="1"/>
        <end position="28"/>
    </location>
</feature>
<keyword evidence="3" id="KW-1185">Reference proteome</keyword>
<dbReference type="Proteomes" id="UP000789901">
    <property type="component" value="Unassembled WGS sequence"/>
</dbReference>
<name>A0ABN7UWE9_GIGMA</name>
<sequence length="55" mass="6264">MQIAHMQLSNLNAAIIIFLSFLTDNSNSTTNLVAEFDKTKKLLELAHLKLYDQIE</sequence>